<dbReference type="FunFam" id="3.40.800.10:FF:000012">
    <property type="entry name" value="Arginase"/>
    <property type="match status" value="1"/>
</dbReference>
<feature type="binding site" evidence="9">
    <location>
        <position position="68"/>
    </location>
    <ligand>
        <name>Mn(2+)</name>
        <dbReference type="ChEBI" id="CHEBI:29035"/>
        <label>1</label>
    </ligand>
</feature>
<dbReference type="InterPro" id="IPR014033">
    <property type="entry name" value="Arginase"/>
</dbReference>
<evidence type="ECO:0000256" key="3">
    <source>
        <dbReference type="ARBA" id="ARBA00018123"/>
    </source>
</evidence>
<protein>
    <recommendedName>
        <fullName evidence="3 11">Arginase</fullName>
        <ecNumber evidence="2 11">3.5.3.1</ecNumber>
    </recommendedName>
</protein>
<comment type="similarity">
    <text evidence="10 11">Belongs to the arginase family.</text>
</comment>
<evidence type="ECO:0000256" key="10">
    <source>
        <dbReference type="PROSITE-ProRule" id="PRU00742"/>
    </source>
</evidence>
<evidence type="ECO:0000256" key="5">
    <source>
        <dbReference type="ARBA" id="ARBA00022723"/>
    </source>
</evidence>
<dbReference type="EMBL" id="ML993600">
    <property type="protein sequence ID" value="KAF2165353.1"/>
    <property type="molecule type" value="Genomic_DNA"/>
</dbReference>
<evidence type="ECO:0000256" key="7">
    <source>
        <dbReference type="ARBA" id="ARBA00023211"/>
    </source>
</evidence>
<gene>
    <name evidence="12" type="ORF">M409DRAFT_24202</name>
</gene>
<dbReference type="Gene3D" id="3.40.800.10">
    <property type="entry name" value="Ureohydrolase domain"/>
    <property type="match status" value="1"/>
</dbReference>
<evidence type="ECO:0000256" key="2">
    <source>
        <dbReference type="ARBA" id="ARBA00012168"/>
    </source>
</evidence>
<dbReference type="RefSeq" id="XP_033666242.1">
    <property type="nucleotide sequence ID" value="XM_033807131.1"/>
</dbReference>
<keyword evidence="13" id="KW-1185">Reference proteome</keyword>
<evidence type="ECO:0000256" key="4">
    <source>
        <dbReference type="ARBA" id="ARBA00022503"/>
    </source>
</evidence>
<evidence type="ECO:0000313" key="12">
    <source>
        <dbReference type="EMBL" id="KAF2165353.1"/>
    </source>
</evidence>
<feature type="binding site" evidence="9">
    <location>
        <position position="35"/>
    </location>
    <ligand>
        <name>Mn(2+)</name>
        <dbReference type="ChEBI" id="CHEBI:29035"/>
        <label>1</label>
    </ligand>
</feature>
<comment type="cofactor">
    <cofactor evidence="9 11">
        <name>Mn(2+)</name>
        <dbReference type="ChEBI" id="CHEBI:29035"/>
    </cofactor>
    <text evidence="9 11">Binds 2 manganese ions per subunit.</text>
</comment>
<comment type="catalytic activity">
    <reaction evidence="8 11">
        <text>L-arginine + H2O = urea + L-ornithine</text>
        <dbReference type="Rhea" id="RHEA:20569"/>
        <dbReference type="ChEBI" id="CHEBI:15377"/>
        <dbReference type="ChEBI" id="CHEBI:16199"/>
        <dbReference type="ChEBI" id="CHEBI:32682"/>
        <dbReference type="ChEBI" id="CHEBI:46911"/>
        <dbReference type="EC" id="3.5.3.1"/>
    </reaction>
</comment>
<accession>A0A6A6CFD3</accession>
<evidence type="ECO:0000256" key="8">
    <source>
        <dbReference type="ARBA" id="ARBA00047391"/>
    </source>
</evidence>
<feature type="binding site" evidence="9">
    <location>
        <position position="64"/>
    </location>
    <ligand>
        <name>Mn(2+)</name>
        <dbReference type="ChEBI" id="CHEBI:29035"/>
        <label>1</label>
    </ligand>
</feature>
<dbReference type="PANTHER" id="PTHR43782:SF3">
    <property type="entry name" value="ARGINASE"/>
    <property type="match status" value="1"/>
</dbReference>
<comment type="pathway">
    <text evidence="1">Nitrogen metabolism; urea cycle; L-ornithine and urea from L-arginine: step 1/1.</text>
</comment>
<dbReference type="GO" id="GO:0005634">
    <property type="term" value="C:nucleus"/>
    <property type="evidence" value="ECO:0007669"/>
    <property type="project" value="TreeGrafter"/>
</dbReference>
<dbReference type="EC" id="3.5.3.1" evidence="2 11"/>
<dbReference type="Pfam" id="PF00491">
    <property type="entry name" value="Arginase"/>
    <property type="match status" value="1"/>
</dbReference>
<dbReference type="CDD" id="cd09989">
    <property type="entry name" value="Arginase"/>
    <property type="match status" value="1"/>
</dbReference>
<dbReference type="Proteomes" id="UP000799537">
    <property type="component" value="Unassembled WGS sequence"/>
</dbReference>
<evidence type="ECO:0000256" key="9">
    <source>
        <dbReference type="PIRSR" id="PIRSR036979-1"/>
    </source>
</evidence>
<keyword evidence="7 9" id="KW-0464">Manganese</keyword>
<feature type="binding site" evidence="9">
    <location>
        <position position="66"/>
    </location>
    <ligand>
        <name>Mn(2+)</name>
        <dbReference type="ChEBI" id="CHEBI:29035"/>
        <label>1</label>
    </ligand>
</feature>
<dbReference type="InterPro" id="IPR006035">
    <property type="entry name" value="Ureohydrolase"/>
</dbReference>
<dbReference type="GO" id="GO:0004053">
    <property type="term" value="F:arginase activity"/>
    <property type="evidence" value="ECO:0007669"/>
    <property type="project" value="UniProtKB-EC"/>
</dbReference>
<evidence type="ECO:0000256" key="11">
    <source>
        <dbReference type="RuleBase" id="RU361159"/>
    </source>
</evidence>
<evidence type="ECO:0000256" key="6">
    <source>
        <dbReference type="ARBA" id="ARBA00022801"/>
    </source>
</evidence>
<keyword evidence="4 11" id="KW-0056">Arginine metabolism</keyword>
<sequence>MKNAWAVSRETRKLSELVHSLREQGRFTLVLGGDHSIAIGSLTGVARATRQTHNGRGVSVVWVDAHADINTPSTSLSGYLHGMPLAFASGLAEGVAPFDWIRADHWIDLSRLVYIALRDVDEEERKTVASHGIKVFDMEDIARLGIQKVMELVLQHIGDASAIHLSFDIDSLDPKYAPCTGFPVEGGLSLSDSCYIGRCLHKSGRLVAMDLVEINPLLESDGLQQTLGSAQLIVSHALGFNEE</sequence>
<proteinExistence type="inferred from homology"/>
<keyword evidence="5 9" id="KW-0479">Metal-binding</keyword>
<dbReference type="GO" id="GO:0006525">
    <property type="term" value="P:arginine metabolic process"/>
    <property type="evidence" value="ECO:0007669"/>
    <property type="project" value="UniProtKB-KW"/>
</dbReference>
<evidence type="ECO:0000256" key="1">
    <source>
        <dbReference type="ARBA" id="ARBA00005098"/>
    </source>
</evidence>
<dbReference type="GeneID" id="54560403"/>
<dbReference type="NCBIfam" id="TIGR01229">
    <property type="entry name" value="rocF_arginase"/>
    <property type="match status" value="1"/>
</dbReference>
<evidence type="ECO:0000313" key="13">
    <source>
        <dbReference type="Proteomes" id="UP000799537"/>
    </source>
</evidence>
<dbReference type="OrthoDB" id="9992747at2759"/>
<reference evidence="12" key="1">
    <citation type="journal article" date="2020" name="Stud. Mycol.">
        <title>101 Dothideomycetes genomes: a test case for predicting lifestyles and emergence of pathogens.</title>
        <authorList>
            <person name="Haridas S."/>
            <person name="Albert R."/>
            <person name="Binder M."/>
            <person name="Bloem J."/>
            <person name="Labutti K."/>
            <person name="Salamov A."/>
            <person name="Andreopoulos B."/>
            <person name="Baker S."/>
            <person name="Barry K."/>
            <person name="Bills G."/>
            <person name="Bluhm B."/>
            <person name="Cannon C."/>
            <person name="Castanera R."/>
            <person name="Culley D."/>
            <person name="Daum C."/>
            <person name="Ezra D."/>
            <person name="Gonzalez J."/>
            <person name="Henrissat B."/>
            <person name="Kuo A."/>
            <person name="Liang C."/>
            <person name="Lipzen A."/>
            <person name="Lutzoni F."/>
            <person name="Magnuson J."/>
            <person name="Mondo S."/>
            <person name="Nolan M."/>
            <person name="Ohm R."/>
            <person name="Pangilinan J."/>
            <person name="Park H.-J."/>
            <person name="Ramirez L."/>
            <person name="Alfaro M."/>
            <person name="Sun H."/>
            <person name="Tritt A."/>
            <person name="Yoshinaga Y."/>
            <person name="Zwiers L.-H."/>
            <person name="Turgeon B."/>
            <person name="Goodwin S."/>
            <person name="Spatafora J."/>
            <person name="Crous P."/>
            <person name="Grigoriev I."/>
        </authorList>
    </citation>
    <scope>NUCLEOTIDE SEQUENCE</scope>
    <source>
        <strain evidence="12">ATCC 36951</strain>
    </source>
</reference>
<dbReference type="PROSITE" id="PS51409">
    <property type="entry name" value="ARGINASE_2"/>
    <property type="match status" value="1"/>
</dbReference>
<dbReference type="AlphaFoldDB" id="A0A6A6CFD3"/>
<dbReference type="InterPro" id="IPR023696">
    <property type="entry name" value="Ureohydrolase_dom_sf"/>
</dbReference>
<keyword evidence="6 11" id="KW-0378">Hydrolase</keyword>
<dbReference type="SUPFAM" id="SSF52768">
    <property type="entry name" value="Arginase/deacetylase"/>
    <property type="match status" value="1"/>
</dbReference>
<organism evidence="12 13">
    <name type="scientific">Zasmidium cellare ATCC 36951</name>
    <dbReference type="NCBI Taxonomy" id="1080233"/>
    <lineage>
        <taxon>Eukaryota</taxon>
        <taxon>Fungi</taxon>
        <taxon>Dikarya</taxon>
        <taxon>Ascomycota</taxon>
        <taxon>Pezizomycotina</taxon>
        <taxon>Dothideomycetes</taxon>
        <taxon>Dothideomycetidae</taxon>
        <taxon>Mycosphaerellales</taxon>
        <taxon>Mycosphaerellaceae</taxon>
        <taxon>Zasmidium</taxon>
    </lineage>
</organism>
<dbReference type="GO" id="GO:0005829">
    <property type="term" value="C:cytosol"/>
    <property type="evidence" value="ECO:0007669"/>
    <property type="project" value="TreeGrafter"/>
</dbReference>
<dbReference type="PANTHER" id="PTHR43782">
    <property type="entry name" value="ARGINASE"/>
    <property type="match status" value="1"/>
</dbReference>
<feature type="binding site" evidence="9">
    <location>
        <position position="170"/>
    </location>
    <ligand>
        <name>Mn(2+)</name>
        <dbReference type="ChEBI" id="CHEBI:29035"/>
        <label>1</label>
    </ligand>
</feature>
<dbReference type="GO" id="GO:0030145">
    <property type="term" value="F:manganese ion binding"/>
    <property type="evidence" value="ECO:0007669"/>
    <property type="project" value="TreeGrafter"/>
</dbReference>
<dbReference type="PRINTS" id="PR00116">
    <property type="entry name" value="ARGINASE"/>
</dbReference>
<name>A0A6A6CFD3_ZASCE</name>
<dbReference type="PIRSF" id="PIRSF036979">
    <property type="entry name" value="Arginase"/>
    <property type="match status" value="1"/>
</dbReference>
<feature type="binding site" evidence="9">
    <location>
        <position position="168"/>
    </location>
    <ligand>
        <name>Mn(2+)</name>
        <dbReference type="ChEBI" id="CHEBI:29035"/>
        <label>1</label>
    </ligand>
</feature>